<dbReference type="EMBL" id="GBXM01049459">
    <property type="protein sequence ID" value="JAH59118.1"/>
    <property type="molecule type" value="Transcribed_RNA"/>
</dbReference>
<dbReference type="AlphaFoldDB" id="A0A0E9U2B5"/>
<organism evidence="1">
    <name type="scientific">Anguilla anguilla</name>
    <name type="common">European freshwater eel</name>
    <name type="synonym">Muraena anguilla</name>
    <dbReference type="NCBI Taxonomy" id="7936"/>
    <lineage>
        <taxon>Eukaryota</taxon>
        <taxon>Metazoa</taxon>
        <taxon>Chordata</taxon>
        <taxon>Craniata</taxon>
        <taxon>Vertebrata</taxon>
        <taxon>Euteleostomi</taxon>
        <taxon>Actinopterygii</taxon>
        <taxon>Neopterygii</taxon>
        <taxon>Teleostei</taxon>
        <taxon>Anguilliformes</taxon>
        <taxon>Anguillidae</taxon>
        <taxon>Anguilla</taxon>
    </lineage>
</organism>
<proteinExistence type="predicted"/>
<reference evidence="1" key="1">
    <citation type="submission" date="2014-11" db="EMBL/GenBank/DDBJ databases">
        <authorList>
            <person name="Amaro Gonzalez C."/>
        </authorList>
    </citation>
    <scope>NUCLEOTIDE SEQUENCE</scope>
</reference>
<reference evidence="1" key="2">
    <citation type="journal article" date="2015" name="Fish Shellfish Immunol.">
        <title>Early steps in the European eel (Anguilla anguilla)-Vibrio vulnificus interaction in the gills: Role of the RtxA13 toxin.</title>
        <authorList>
            <person name="Callol A."/>
            <person name="Pajuelo D."/>
            <person name="Ebbesson L."/>
            <person name="Teles M."/>
            <person name="MacKenzie S."/>
            <person name="Amaro C."/>
        </authorList>
    </citation>
    <scope>NUCLEOTIDE SEQUENCE</scope>
</reference>
<protein>
    <submittedName>
        <fullName evidence="1">Uncharacterized protein</fullName>
    </submittedName>
</protein>
<name>A0A0E9U2B5_ANGAN</name>
<sequence>MQRHQSNITTVYEKPLSMFPSHAHSAEAPSKHQHCVQRLHRVKYDQRAWLMDTGDSECVHWSVKLC</sequence>
<evidence type="ECO:0000313" key="1">
    <source>
        <dbReference type="EMBL" id="JAH59118.1"/>
    </source>
</evidence>
<accession>A0A0E9U2B5</accession>